<dbReference type="NCBIfam" id="TIGR00350">
    <property type="entry name" value="lytR_cpsA_psr"/>
    <property type="match status" value="1"/>
</dbReference>
<evidence type="ECO:0000256" key="2">
    <source>
        <dbReference type="ARBA" id="ARBA00006068"/>
    </source>
</evidence>
<dbReference type="GO" id="GO:0005886">
    <property type="term" value="C:plasma membrane"/>
    <property type="evidence" value="ECO:0007669"/>
    <property type="project" value="UniProtKB-SubCell"/>
</dbReference>
<dbReference type="AlphaFoldDB" id="A0A0H5SFK1"/>
<evidence type="ECO:0000313" key="16">
    <source>
        <dbReference type="Proteomes" id="UP000236497"/>
    </source>
</evidence>
<evidence type="ECO:0000256" key="6">
    <source>
        <dbReference type="ARBA" id="ARBA00023015"/>
    </source>
</evidence>
<dbReference type="Proteomes" id="UP000236497">
    <property type="component" value="Unassembled WGS sequence"/>
</dbReference>
<sequence length="548" mass="61241">MSKGDTHDDFDFGPEFEMNFQKNIDNILKLDNDGTDDAVKGDLKYQPDRDENSGSVKLEDNNNNNNMNTTDNGNEKLSDVNSLNNASTDKEDVDNSLKEASLDDENNSFQDNLKENTPNTGILNENPSAENLTDEKSESEDASSENVAAMELAAAGETLDETLSTISDSLAKQISEELQNLEAEQKKKKKRARMMKVQIGIMAGLLVLLGMACFLGFTKPGNELLLKMGINIVGKIWDAGTQDFTDNTDVEEDVDYLEEEDLASTNEEIDPDTIVWPDHPGYGRQEEGVYNILLLGEEAIGSGSARGRTDLIIIATLNKNQKSIKLTSLMRDLLVQIPGYKDNKLNSAYEKGGIDLLYETIAYNFNLRIDGCVLVNFENFEKIIDLLGGLEITLTAGEARYLNSTNYISNPKYRNVKEGKQLMNGNQVLGYARIRKRATITGNNNDYGRTDRHRIILNAIFEKYKTKSELELVSIMLKVLPLVKTDIDSKTFEKLISTFIEMGTMEIEQLRIPADGTFTDNVKVRGMDVLIPDLTENIKILHEFIFGN</sequence>
<reference evidence="15 16" key="1">
    <citation type="submission" date="2015-06" db="EMBL/GenBank/DDBJ databases">
        <authorList>
            <person name="Wibberg Daniel"/>
        </authorList>
    </citation>
    <scope>NUCLEOTIDE SEQUENCE [LARGE SCALE GENOMIC DNA]</scope>
    <source>
        <strain evidence="15 16">T3/55T</strain>
    </source>
</reference>
<dbReference type="PANTHER" id="PTHR33392">
    <property type="entry name" value="POLYISOPRENYL-TEICHOIC ACID--PEPTIDOGLYCAN TEICHOIC ACID TRANSFERASE TAGU"/>
    <property type="match status" value="1"/>
</dbReference>
<dbReference type="InterPro" id="IPR004474">
    <property type="entry name" value="LytR_CpsA_psr"/>
</dbReference>
<feature type="coiled-coil region" evidence="11">
    <location>
        <begin position="167"/>
        <end position="198"/>
    </location>
</feature>
<feature type="domain" description="Cell envelope-related transcriptional attenuator" evidence="14">
    <location>
        <begin position="308"/>
        <end position="465"/>
    </location>
</feature>
<name>A0A0H5SFK1_HERHM</name>
<dbReference type="EMBL" id="CVTD020000008">
    <property type="protein sequence ID" value="CRZ33810.1"/>
    <property type="molecule type" value="Genomic_DNA"/>
</dbReference>
<dbReference type="Pfam" id="PF03816">
    <property type="entry name" value="LytR_cpsA_psr"/>
    <property type="match status" value="1"/>
</dbReference>
<dbReference type="OrthoDB" id="27330at2"/>
<keyword evidence="4 13" id="KW-0812">Transmembrane</keyword>
<evidence type="ECO:0000259" key="14">
    <source>
        <dbReference type="Pfam" id="PF03816"/>
    </source>
</evidence>
<comment type="function">
    <text evidence="9">Involved in SarA attenuation. Affects resistance to oxacillin and teicoplanin, as well as the synthesis of virulence factors.</text>
</comment>
<organism evidence="15 16">
    <name type="scientific">Herbinix hemicellulosilytica</name>
    <dbReference type="NCBI Taxonomy" id="1564487"/>
    <lineage>
        <taxon>Bacteria</taxon>
        <taxon>Bacillati</taxon>
        <taxon>Bacillota</taxon>
        <taxon>Clostridia</taxon>
        <taxon>Lachnospirales</taxon>
        <taxon>Lachnospiraceae</taxon>
        <taxon>Herbinix</taxon>
    </lineage>
</organism>
<evidence type="ECO:0000256" key="3">
    <source>
        <dbReference type="ARBA" id="ARBA00022475"/>
    </source>
</evidence>
<feature type="compositionally biased region" description="Polar residues" evidence="12">
    <location>
        <begin position="107"/>
        <end position="131"/>
    </location>
</feature>
<evidence type="ECO:0000256" key="12">
    <source>
        <dbReference type="SAM" id="MobiDB-lite"/>
    </source>
</evidence>
<comment type="subcellular location">
    <subcellularLocation>
        <location evidence="1">Cell membrane</location>
        <topology evidence="1">Single-pass type II membrane protein</topology>
    </subcellularLocation>
</comment>
<feature type="region of interest" description="Disordered" evidence="12">
    <location>
        <begin position="30"/>
        <end position="145"/>
    </location>
</feature>
<keyword evidence="5 13" id="KW-1133">Transmembrane helix</keyword>
<evidence type="ECO:0000256" key="9">
    <source>
        <dbReference type="ARBA" id="ARBA00037178"/>
    </source>
</evidence>
<dbReference type="Gene3D" id="3.40.630.190">
    <property type="entry name" value="LCP protein"/>
    <property type="match status" value="1"/>
</dbReference>
<dbReference type="RefSeq" id="WP_103201964.1">
    <property type="nucleotide sequence ID" value="NZ_CVTD020000008.1"/>
</dbReference>
<dbReference type="PANTHER" id="PTHR33392:SF8">
    <property type="entry name" value="REGULATORY PROTEIN MSRR"/>
    <property type="match status" value="1"/>
</dbReference>
<keyword evidence="7 13" id="KW-0472">Membrane</keyword>
<evidence type="ECO:0000313" key="15">
    <source>
        <dbReference type="EMBL" id="CRZ33810.1"/>
    </source>
</evidence>
<keyword evidence="3" id="KW-1003">Cell membrane</keyword>
<feature type="compositionally biased region" description="Basic and acidic residues" evidence="12">
    <location>
        <begin position="30"/>
        <end position="60"/>
    </location>
</feature>
<feature type="compositionally biased region" description="Basic and acidic residues" evidence="12">
    <location>
        <begin position="88"/>
        <end position="101"/>
    </location>
</feature>
<evidence type="ECO:0000256" key="5">
    <source>
        <dbReference type="ARBA" id="ARBA00022989"/>
    </source>
</evidence>
<evidence type="ECO:0000256" key="10">
    <source>
        <dbReference type="ARBA" id="ARBA00040752"/>
    </source>
</evidence>
<keyword evidence="16" id="KW-1185">Reference proteome</keyword>
<comment type="similarity">
    <text evidence="2">Belongs to the LytR/CpsA/Psr (LCP) family.</text>
</comment>
<dbReference type="InterPro" id="IPR050922">
    <property type="entry name" value="LytR/CpsA/Psr_CW_biosynth"/>
</dbReference>
<accession>A0A0H5SFK1</accession>
<keyword evidence="6" id="KW-0805">Transcription regulation</keyword>
<protein>
    <recommendedName>
        <fullName evidence="10">Regulatory protein MsrR</fullName>
    </recommendedName>
</protein>
<gene>
    <name evidence="15" type="ORF">HHT355_0606</name>
</gene>
<proteinExistence type="inferred from homology"/>
<evidence type="ECO:0000256" key="8">
    <source>
        <dbReference type="ARBA" id="ARBA00023163"/>
    </source>
</evidence>
<evidence type="ECO:0000256" key="4">
    <source>
        <dbReference type="ARBA" id="ARBA00022692"/>
    </source>
</evidence>
<evidence type="ECO:0000256" key="11">
    <source>
        <dbReference type="SAM" id="Coils"/>
    </source>
</evidence>
<keyword evidence="11" id="KW-0175">Coiled coil</keyword>
<evidence type="ECO:0000256" key="1">
    <source>
        <dbReference type="ARBA" id="ARBA00004401"/>
    </source>
</evidence>
<evidence type="ECO:0000256" key="13">
    <source>
        <dbReference type="SAM" id="Phobius"/>
    </source>
</evidence>
<feature type="compositionally biased region" description="Low complexity" evidence="12">
    <location>
        <begin position="61"/>
        <end position="72"/>
    </location>
</feature>
<evidence type="ECO:0000256" key="7">
    <source>
        <dbReference type="ARBA" id="ARBA00023136"/>
    </source>
</evidence>
<keyword evidence="8" id="KW-0804">Transcription</keyword>
<feature type="transmembrane region" description="Helical" evidence="13">
    <location>
        <begin position="197"/>
        <end position="217"/>
    </location>
</feature>